<organism evidence="1 3">
    <name type="scientific">Trichinella britovi</name>
    <name type="common">Parasitic roundworm</name>
    <dbReference type="NCBI Taxonomy" id="45882"/>
    <lineage>
        <taxon>Eukaryota</taxon>
        <taxon>Metazoa</taxon>
        <taxon>Ecdysozoa</taxon>
        <taxon>Nematoda</taxon>
        <taxon>Enoplea</taxon>
        <taxon>Dorylaimia</taxon>
        <taxon>Trichinellida</taxon>
        <taxon>Trichinellidae</taxon>
        <taxon>Trichinella</taxon>
    </lineage>
</organism>
<dbReference type="EMBL" id="JYDI01002641">
    <property type="protein sequence ID" value="KRY24996.1"/>
    <property type="molecule type" value="Genomic_DNA"/>
</dbReference>
<evidence type="ECO:0000313" key="3">
    <source>
        <dbReference type="Proteomes" id="UP000054653"/>
    </source>
</evidence>
<reference evidence="1 3" key="1">
    <citation type="submission" date="2015-01" db="EMBL/GenBank/DDBJ databases">
        <title>Evolution of Trichinella species and genotypes.</title>
        <authorList>
            <person name="Korhonen P.K."/>
            <person name="Edoardo P."/>
            <person name="Giuseppe L.R."/>
            <person name="Gasser R.B."/>
        </authorList>
    </citation>
    <scope>NUCLEOTIDE SEQUENCE [LARGE SCALE GENOMIC DNA]</scope>
    <source>
        <strain evidence="1">ISS120</strain>
    </source>
</reference>
<dbReference type="AlphaFoldDB" id="A0A0V0Z124"/>
<accession>A0A0V0Z124</accession>
<evidence type="ECO:0000313" key="2">
    <source>
        <dbReference type="EMBL" id="KRY24996.1"/>
    </source>
</evidence>
<dbReference type="Proteomes" id="UP000054653">
    <property type="component" value="Unassembled WGS sequence"/>
</dbReference>
<comment type="caution">
    <text evidence="1">The sequence shown here is derived from an EMBL/GenBank/DDBJ whole genome shotgun (WGS) entry which is preliminary data.</text>
</comment>
<dbReference type="EMBL" id="JYDI01004633">
    <property type="protein sequence ID" value="KRY06091.1"/>
    <property type="molecule type" value="Genomic_DNA"/>
</dbReference>
<sequence length="32" mass="3868">LSQFNSVINDTFYQIKIYRLTVFTDNQVRSQE</sequence>
<proteinExistence type="predicted"/>
<name>A0A0V0Z124_TRIBR</name>
<keyword evidence="3" id="KW-1185">Reference proteome</keyword>
<feature type="non-terminal residue" evidence="1">
    <location>
        <position position="1"/>
    </location>
</feature>
<evidence type="ECO:0000313" key="1">
    <source>
        <dbReference type="EMBL" id="KRY06091.1"/>
    </source>
</evidence>
<gene>
    <name evidence="1" type="ORF">T03_17711</name>
    <name evidence="2" type="ORF">T03_3543</name>
</gene>
<protein>
    <submittedName>
        <fullName evidence="1">Uncharacterized protein</fullName>
    </submittedName>
</protein>
<feature type="non-terminal residue" evidence="1">
    <location>
        <position position="32"/>
    </location>
</feature>